<dbReference type="Pfam" id="PF12697">
    <property type="entry name" value="Abhydrolase_6"/>
    <property type="match status" value="1"/>
</dbReference>
<evidence type="ECO:0000259" key="1">
    <source>
        <dbReference type="Pfam" id="PF12697"/>
    </source>
</evidence>
<dbReference type="RefSeq" id="WP_212700546.1">
    <property type="nucleotide sequence ID" value="NZ_JADMKU010000005.1"/>
</dbReference>
<gene>
    <name evidence="2" type="ORF">IT775_07880</name>
</gene>
<dbReference type="PANTHER" id="PTHR37946:SF1">
    <property type="entry name" value="SLL1969 PROTEIN"/>
    <property type="match status" value="1"/>
</dbReference>
<keyword evidence="3" id="KW-1185">Reference proteome</keyword>
<dbReference type="GO" id="GO:0016787">
    <property type="term" value="F:hydrolase activity"/>
    <property type="evidence" value="ECO:0007669"/>
    <property type="project" value="UniProtKB-KW"/>
</dbReference>
<name>A0ABS5HQE9_9RHOB</name>
<reference evidence="2 3" key="1">
    <citation type="journal article" date="2021" name="Arch. Microbiol.">
        <title>Thalassobius aquimarinus sp. nov., isolated from the Sea of Japan seashore.</title>
        <authorList>
            <person name="Kurilenko V.V."/>
            <person name="Romanenko L.A."/>
            <person name="Chernysheva N.Y."/>
            <person name="Velansky P.V."/>
            <person name="Tekutyeva L.A."/>
            <person name="Isaeva M.P."/>
            <person name="Mikhailov V.V."/>
        </authorList>
    </citation>
    <scope>NUCLEOTIDE SEQUENCE [LARGE SCALE GENOMIC DNA]</scope>
    <source>
        <strain evidence="2 3">KMM 8518</strain>
    </source>
</reference>
<feature type="domain" description="AB hydrolase-1" evidence="1">
    <location>
        <begin position="21"/>
        <end position="142"/>
    </location>
</feature>
<dbReference type="EMBL" id="JADMKU010000005">
    <property type="protein sequence ID" value="MBR9651037.1"/>
    <property type="molecule type" value="Genomic_DNA"/>
</dbReference>
<organism evidence="2 3">
    <name type="scientific">Thalassovita aquimarina</name>
    <dbReference type="NCBI Taxonomy" id="2785917"/>
    <lineage>
        <taxon>Bacteria</taxon>
        <taxon>Pseudomonadati</taxon>
        <taxon>Pseudomonadota</taxon>
        <taxon>Alphaproteobacteria</taxon>
        <taxon>Rhodobacterales</taxon>
        <taxon>Roseobacteraceae</taxon>
        <taxon>Thalassovita</taxon>
    </lineage>
</organism>
<dbReference type="SUPFAM" id="SSF53474">
    <property type="entry name" value="alpha/beta-Hydrolases"/>
    <property type="match status" value="1"/>
</dbReference>
<dbReference type="Gene3D" id="3.40.50.1820">
    <property type="entry name" value="alpha/beta hydrolase"/>
    <property type="match status" value="1"/>
</dbReference>
<dbReference type="Proteomes" id="UP001195941">
    <property type="component" value="Unassembled WGS sequence"/>
</dbReference>
<accession>A0ABS5HQE9</accession>
<evidence type="ECO:0000313" key="2">
    <source>
        <dbReference type="EMBL" id="MBR9651037.1"/>
    </source>
</evidence>
<keyword evidence="2" id="KW-0378">Hydrolase</keyword>
<sequence length="242" mass="26153">MRILILILTLLVPAQAGAQCVVLLHGLARTESSFLLMEQVLLRKGFEVVRPGYPSTEETISNLAQEVLPRAAAQCEDRPIHFVTHSMGGILLRYWLIGHGTADIGRVVMLAPPNGGSEVVDAFGELDAFGWFNGPAGRQLGTGEDGLPAHLPKVDFELGVIAGNQSLNPVFSALIEGEDDGKVSVASTRVAGMADHIVLPVTHTFMMNDPMVIAQAIEFIEKGAFDRDLTWPEALMKLSEEE</sequence>
<proteinExistence type="predicted"/>
<comment type="caution">
    <text evidence="2">The sequence shown here is derived from an EMBL/GenBank/DDBJ whole genome shotgun (WGS) entry which is preliminary data.</text>
</comment>
<dbReference type="InterPro" id="IPR029058">
    <property type="entry name" value="AB_hydrolase_fold"/>
</dbReference>
<dbReference type="PANTHER" id="PTHR37946">
    <property type="entry name" value="SLL1969 PROTEIN"/>
    <property type="match status" value="1"/>
</dbReference>
<protein>
    <submittedName>
        <fullName evidence="2">Alpha/beta fold hydrolase</fullName>
    </submittedName>
</protein>
<dbReference type="InterPro" id="IPR000073">
    <property type="entry name" value="AB_hydrolase_1"/>
</dbReference>
<evidence type="ECO:0000313" key="3">
    <source>
        <dbReference type="Proteomes" id="UP001195941"/>
    </source>
</evidence>